<dbReference type="InterPro" id="IPR014258">
    <property type="entry name" value="CAP_domain_YkwD-like"/>
</dbReference>
<accession>A0ABT9V250</accession>
<feature type="chain" id="PRO_5047374813" evidence="2">
    <location>
        <begin position="25"/>
        <end position="322"/>
    </location>
</feature>
<evidence type="ECO:0000313" key="5">
    <source>
        <dbReference type="Proteomes" id="UP001231362"/>
    </source>
</evidence>
<dbReference type="SUPFAM" id="SSF55797">
    <property type="entry name" value="PR-1-like"/>
    <property type="match status" value="1"/>
</dbReference>
<keyword evidence="2" id="KW-0732">Signal</keyword>
<name>A0ABT9V250_9BACL</name>
<sequence>MSQKIAKVVFISAFLMGVTACGVANDNKNVAFDRTNDTNQTLDDNRGTVGQNRTTDVNMRRVTNKTGMDIKRRARQVDPNISADFTSMSSENYPHTKAVLVRDAQYAYTKIGPNEINDFQDQFGQQFGELTPQLGEQALPPTAQQPQGQMPYQGQNNRLQLPQAQPQTPVPNNNQKPVQQQPKQPANKQGTTNSGANISRFAQQVITLTNQERAKQGLPALTADAKLSSVAQKKAEDMQAKHYFSHTSPTYGSPFDMMRDFGVTYKSAGENIAQGQRTPQEVVQAWMNSEGHRKNIMSRDFTHIGVGFEQAGNHWSQMFIGK</sequence>
<organism evidence="4 5">
    <name type="scientific">Anoxybacillus andreesenii</name>
    <dbReference type="NCBI Taxonomy" id="1325932"/>
    <lineage>
        <taxon>Bacteria</taxon>
        <taxon>Bacillati</taxon>
        <taxon>Bacillota</taxon>
        <taxon>Bacilli</taxon>
        <taxon>Bacillales</taxon>
        <taxon>Anoxybacillaceae</taxon>
        <taxon>Anoxybacillus</taxon>
    </lineage>
</organism>
<evidence type="ECO:0000256" key="1">
    <source>
        <dbReference type="SAM" id="MobiDB-lite"/>
    </source>
</evidence>
<keyword evidence="5" id="KW-1185">Reference proteome</keyword>
<dbReference type="PANTHER" id="PTHR31157:SF1">
    <property type="entry name" value="SCP DOMAIN-CONTAINING PROTEIN"/>
    <property type="match status" value="1"/>
</dbReference>
<dbReference type="Proteomes" id="UP001231362">
    <property type="component" value="Unassembled WGS sequence"/>
</dbReference>
<dbReference type="InterPro" id="IPR014044">
    <property type="entry name" value="CAP_dom"/>
</dbReference>
<feature type="compositionally biased region" description="Low complexity" evidence="1">
    <location>
        <begin position="162"/>
        <end position="189"/>
    </location>
</feature>
<dbReference type="CDD" id="cd05379">
    <property type="entry name" value="CAP_bacterial"/>
    <property type="match status" value="1"/>
</dbReference>
<proteinExistence type="predicted"/>
<dbReference type="InterPro" id="IPR035940">
    <property type="entry name" value="CAP_sf"/>
</dbReference>
<comment type="caution">
    <text evidence="4">The sequence shown here is derived from an EMBL/GenBank/DDBJ whole genome shotgun (WGS) entry which is preliminary data.</text>
</comment>
<feature type="region of interest" description="Disordered" evidence="1">
    <location>
        <begin position="162"/>
        <end position="194"/>
    </location>
</feature>
<protein>
    <submittedName>
        <fullName evidence="4">YkwD family protein</fullName>
    </submittedName>
</protein>
<feature type="signal peptide" evidence="2">
    <location>
        <begin position="1"/>
        <end position="24"/>
    </location>
</feature>
<gene>
    <name evidence="4" type="ORF">J2S07_001338</name>
</gene>
<evidence type="ECO:0000259" key="3">
    <source>
        <dbReference type="Pfam" id="PF00188"/>
    </source>
</evidence>
<evidence type="ECO:0000313" key="4">
    <source>
        <dbReference type="EMBL" id="MDQ0155034.1"/>
    </source>
</evidence>
<dbReference type="Pfam" id="PF00188">
    <property type="entry name" value="CAP"/>
    <property type="match status" value="1"/>
</dbReference>
<dbReference type="Gene3D" id="3.40.33.10">
    <property type="entry name" value="CAP"/>
    <property type="match status" value="1"/>
</dbReference>
<dbReference type="EMBL" id="JAUSTU010000005">
    <property type="protein sequence ID" value="MDQ0155034.1"/>
    <property type="molecule type" value="Genomic_DNA"/>
</dbReference>
<dbReference type="PANTHER" id="PTHR31157">
    <property type="entry name" value="SCP DOMAIN-CONTAINING PROTEIN"/>
    <property type="match status" value="1"/>
</dbReference>
<dbReference type="RefSeq" id="WP_307149614.1">
    <property type="nucleotide sequence ID" value="NZ_JAUSTU010000005.1"/>
</dbReference>
<dbReference type="PROSITE" id="PS51257">
    <property type="entry name" value="PROKAR_LIPOPROTEIN"/>
    <property type="match status" value="1"/>
</dbReference>
<reference evidence="4 5" key="1">
    <citation type="submission" date="2023-07" db="EMBL/GenBank/DDBJ databases">
        <title>Genomic Encyclopedia of Type Strains, Phase IV (KMG-IV): sequencing the most valuable type-strain genomes for metagenomic binning, comparative biology and taxonomic classification.</title>
        <authorList>
            <person name="Goeker M."/>
        </authorList>
    </citation>
    <scope>NUCLEOTIDE SEQUENCE [LARGE SCALE GENOMIC DNA]</scope>
    <source>
        <strain evidence="4 5">DSM 23948</strain>
    </source>
</reference>
<feature type="domain" description="SCP" evidence="3">
    <location>
        <begin position="208"/>
        <end position="316"/>
    </location>
</feature>
<evidence type="ECO:0000256" key="2">
    <source>
        <dbReference type="SAM" id="SignalP"/>
    </source>
</evidence>
<dbReference type="NCBIfam" id="TIGR02909">
    <property type="entry name" value="spore_YkwD"/>
    <property type="match status" value="1"/>
</dbReference>